<keyword evidence="2" id="KW-0808">Transferase</keyword>
<comment type="caution">
    <text evidence="2">The sequence shown here is derived from an EMBL/GenBank/DDBJ whole genome shotgun (WGS) entry which is preliminary data.</text>
</comment>
<gene>
    <name evidence="2" type="ORF">STAS_10516</name>
</gene>
<dbReference type="EMBL" id="BKCP01004872">
    <property type="protein sequence ID" value="GER34308.1"/>
    <property type="molecule type" value="Genomic_DNA"/>
</dbReference>
<reference evidence="3" key="1">
    <citation type="journal article" date="2019" name="Curr. Biol.">
        <title>Genome Sequence of Striga asiatica Provides Insight into the Evolution of Plant Parasitism.</title>
        <authorList>
            <person name="Yoshida S."/>
            <person name="Kim S."/>
            <person name="Wafula E.K."/>
            <person name="Tanskanen J."/>
            <person name="Kim Y.M."/>
            <person name="Honaas L."/>
            <person name="Yang Z."/>
            <person name="Spallek T."/>
            <person name="Conn C.E."/>
            <person name="Ichihashi Y."/>
            <person name="Cheong K."/>
            <person name="Cui S."/>
            <person name="Der J.P."/>
            <person name="Gundlach H."/>
            <person name="Jiao Y."/>
            <person name="Hori C."/>
            <person name="Ishida J.K."/>
            <person name="Kasahara H."/>
            <person name="Kiba T."/>
            <person name="Kim M.S."/>
            <person name="Koo N."/>
            <person name="Laohavisit A."/>
            <person name="Lee Y.H."/>
            <person name="Lumba S."/>
            <person name="McCourt P."/>
            <person name="Mortimer J.C."/>
            <person name="Mutuku J.M."/>
            <person name="Nomura T."/>
            <person name="Sasaki-Sekimoto Y."/>
            <person name="Seto Y."/>
            <person name="Wang Y."/>
            <person name="Wakatake T."/>
            <person name="Sakakibara H."/>
            <person name="Demura T."/>
            <person name="Yamaguchi S."/>
            <person name="Yoneyama K."/>
            <person name="Manabe R.I."/>
            <person name="Nelson D.C."/>
            <person name="Schulman A.H."/>
            <person name="Timko M.P."/>
            <person name="dePamphilis C.W."/>
            <person name="Choi D."/>
            <person name="Shirasu K."/>
        </authorList>
    </citation>
    <scope>NUCLEOTIDE SEQUENCE [LARGE SCALE GENOMIC DNA]</scope>
    <source>
        <strain evidence="3">cv. UVA1</strain>
    </source>
</reference>
<proteinExistence type="predicted"/>
<keyword evidence="3" id="KW-1185">Reference proteome</keyword>
<dbReference type="Proteomes" id="UP000325081">
    <property type="component" value="Unassembled WGS sequence"/>
</dbReference>
<accession>A0A5A7PNV8</accession>
<evidence type="ECO:0000313" key="3">
    <source>
        <dbReference type="Proteomes" id="UP000325081"/>
    </source>
</evidence>
<dbReference type="GO" id="GO:0016740">
    <property type="term" value="F:transferase activity"/>
    <property type="evidence" value="ECO:0007669"/>
    <property type="project" value="UniProtKB-KW"/>
</dbReference>
<name>A0A5A7PNV8_STRAF</name>
<dbReference type="AlphaFoldDB" id="A0A5A7PNV8"/>
<evidence type="ECO:0000313" key="2">
    <source>
        <dbReference type="EMBL" id="GER34308.1"/>
    </source>
</evidence>
<feature type="compositionally biased region" description="Basic and acidic residues" evidence="1">
    <location>
        <begin position="36"/>
        <end position="63"/>
    </location>
</feature>
<organism evidence="2 3">
    <name type="scientific">Striga asiatica</name>
    <name type="common">Asiatic witchweed</name>
    <name type="synonym">Buchnera asiatica</name>
    <dbReference type="NCBI Taxonomy" id="4170"/>
    <lineage>
        <taxon>Eukaryota</taxon>
        <taxon>Viridiplantae</taxon>
        <taxon>Streptophyta</taxon>
        <taxon>Embryophyta</taxon>
        <taxon>Tracheophyta</taxon>
        <taxon>Spermatophyta</taxon>
        <taxon>Magnoliopsida</taxon>
        <taxon>eudicotyledons</taxon>
        <taxon>Gunneridae</taxon>
        <taxon>Pentapetalae</taxon>
        <taxon>asterids</taxon>
        <taxon>lamiids</taxon>
        <taxon>Lamiales</taxon>
        <taxon>Orobanchaceae</taxon>
        <taxon>Buchnereae</taxon>
        <taxon>Striga</taxon>
    </lineage>
</organism>
<sequence>MNTNPSSKIGVSETSTLLMDICSGWPEVTTRWLTGERDGTVEAKGRERRDWGEREGGEVKEEPMGNAKYSLATGGEQTLCSARISFNNGDVGGIRKSFKKCEVGGIRKFPQESVCPSVPNNVNELPKMRKSLLFAVEERNE</sequence>
<evidence type="ECO:0000256" key="1">
    <source>
        <dbReference type="SAM" id="MobiDB-lite"/>
    </source>
</evidence>
<protein>
    <submittedName>
        <fullName evidence="2">Glutamyl-tRNA(Gln) amidotransferase subunit A</fullName>
    </submittedName>
</protein>
<feature type="region of interest" description="Disordered" evidence="1">
    <location>
        <begin position="36"/>
        <end position="64"/>
    </location>
</feature>